<dbReference type="RefSeq" id="XP_044981459.1">
    <property type="nucleotide sequence ID" value="XM_045125524.1"/>
</dbReference>
<dbReference type="PANTHER" id="PTHR43620">
    <property type="entry name" value="GLYCEROPHOSPHORYL DIESTER PHOSPHODIESTERASE"/>
    <property type="match status" value="1"/>
</dbReference>
<keyword evidence="5" id="KW-0325">Glycoprotein</keyword>
<dbReference type="FunFam" id="3.20.20.190:FF:000011">
    <property type="entry name" value="Glycerophosphodiester phosphodiesterase GDPDL3"/>
    <property type="match status" value="1"/>
</dbReference>
<dbReference type="GO" id="GO:0006071">
    <property type="term" value="P:glycerol metabolic process"/>
    <property type="evidence" value="ECO:0007669"/>
    <property type="project" value="UniProtKB-KW"/>
</dbReference>
<proteinExistence type="predicted"/>
<organism evidence="7 8">
    <name type="scientific">Hordeum vulgare subsp. vulgare</name>
    <name type="common">Domesticated barley</name>
    <dbReference type="NCBI Taxonomy" id="112509"/>
    <lineage>
        <taxon>Eukaryota</taxon>
        <taxon>Viridiplantae</taxon>
        <taxon>Streptophyta</taxon>
        <taxon>Embryophyta</taxon>
        <taxon>Tracheophyta</taxon>
        <taxon>Spermatophyta</taxon>
        <taxon>Magnoliopsida</taxon>
        <taxon>Liliopsida</taxon>
        <taxon>Poales</taxon>
        <taxon>Poaceae</taxon>
        <taxon>BOP clade</taxon>
        <taxon>Pooideae</taxon>
        <taxon>Triticodae</taxon>
        <taxon>Triticeae</taxon>
        <taxon>Hordeinae</taxon>
        <taxon>Hordeum</taxon>
    </lineage>
</organism>
<dbReference type="Gramene" id="HORVU.MOREX.r2.1HG0066850.1">
    <property type="protein sequence ID" value="HORVU.MOREX.r2.1HG0066850.1"/>
    <property type="gene ID" value="HORVU.MOREX.r2.1HG0066850"/>
</dbReference>
<dbReference type="PANTHER" id="PTHR43620:SF34">
    <property type="entry name" value="GLYCEROPHOSPHODIESTER PHOSPHODIESTERASE"/>
    <property type="match status" value="1"/>
</dbReference>
<comment type="catalytic activity">
    <reaction evidence="6">
        <text>a sn-glycero-3-phosphodiester + H2O = an alcohol + sn-glycerol 3-phosphate + H(+)</text>
        <dbReference type="Rhea" id="RHEA:12969"/>
        <dbReference type="ChEBI" id="CHEBI:15377"/>
        <dbReference type="ChEBI" id="CHEBI:15378"/>
        <dbReference type="ChEBI" id="CHEBI:30879"/>
        <dbReference type="ChEBI" id="CHEBI:57597"/>
        <dbReference type="ChEBI" id="CHEBI:83408"/>
        <dbReference type="EC" id="3.1.4.46"/>
    </reaction>
</comment>
<dbReference type="RefSeq" id="XP_044981476.1">
    <property type="nucleotide sequence ID" value="XM_045125541.1"/>
</dbReference>
<dbReference type="RefSeq" id="XP_044981462.1">
    <property type="nucleotide sequence ID" value="XM_045125527.1"/>
</dbReference>
<dbReference type="GO" id="GO:0008889">
    <property type="term" value="F:glycerophosphodiester phosphodiesterase activity"/>
    <property type="evidence" value="ECO:0000318"/>
    <property type="project" value="GO_Central"/>
</dbReference>
<dbReference type="GeneID" id="123448557"/>
<dbReference type="CDD" id="cd08604">
    <property type="entry name" value="GDPD_SHV3_repeat_2"/>
    <property type="match status" value="1"/>
</dbReference>
<dbReference type="PROSITE" id="PS51704">
    <property type="entry name" value="GP_PDE"/>
    <property type="match status" value="2"/>
</dbReference>
<name>A0A287GGJ6_HORVV</name>
<sequence>MGARYPLVFLILLLLHGTKAAPDPPVPGWLTLSGRRPVVVARGGFSGLLPESGQLAYNFAMHSSVCDVVLFCDLQLSSDGVGFCHSSLRLDNSSDIAQSFPNRGSTYQVNGQDVQGWFSLDFKSKELHDIVLSQNILSRPNTFDKEQQLLSLDNVVQSVLAQQGEVHAIWVNIEYNSFFMEHGLSSEGYIVGLPKEFPVTHVSSPEFAFLKGLSGKVRSNIKLIFRFLREDLVEPTTKRTYGELLKDLKSIKAFASGILVPKQFIWPQNKDMYLEPSTSLVKDAHALGLEVYASGFANDDPCMSYNYSYDPSAEILQYIDNSEFSVDGVLTDNPPTASAALVCMAHTKGNPFLFPPVKAGPPPGEGENSTRPLIITHNGASGVFSDSTDLAYQQAVKDGADIIDCWVRMSKDGVAFCLGSTDLNSSTTAATTFLGKMTTVNEIQNKSGIFSFDLLWSEIQTLKPNLIGPFADARLERNPAAKNAGKFVTLPEFLDFAKASNITGILMGIEHATYLIARGLDVVDAVSKALVKSGYDKETCKQRVLIQSEDAPVLTAFKSFPKFQRVLTIEFDIRDASKPSVEEILQFANAVKLRRSSAARVNGFFLEGFTDSLVNRLHAGGLQVYVGVLRNEFMNLAFDYWADPLVEVATDTLSVGADGLVTEFPATAAAFFRSPCSTGQVYMGYTISPAEPGGLLMLAVNGSVPPAPPPAPVLEPQDILQQQLPVCPNEPMFRTFRCRLAPKEKEKATGKPEYNINLASLDG</sequence>
<evidence type="ECO:0000256" key="3">
    <source>
        <dbReference type="ARBA" id="ARBA00022798"/>
    </source>
</evidence>
<protein>
    <recommendedName>
        <fullName evidence="1">glycerophosphodiester phosphodiesterase</fullName>
        <ecNumber evidence="1">3.1.4.46</ecNumber>
    </recommendedName>
</protein>
<dbReference type="InterPro" id="IPR017946">
    <property type="entry name" value="PLC-like_Pdiesterase_TIM-brl"/>
</dbReference>
<dbReference type="ExpressionAtlas" id="A0A287GGJ6">
    <property type="expression patterns" value="baseline and differential"/>
</dbReference>
<dbReference type="EnsemblPlants" id="HORVU.MOREX.r3.1HG0081620.1">
    <property type="protein sequence ID" value="HORVU.MOREX.r3.1HG0081620.1"/>
    <property type="gene ID" value="HORVU.MOREX.r3.1HG0081620"/>
</dbReference>
<dbReference type="AlphaFoldDB" id="A0A287GGJ6"/>
<keyword evidence="2" id="KW-0732">Signal</keyword>
<dbReference type="RefSeq" id="XP_044981470.1">
    <property type="nucleotide sequence ID" value="XM_045125535.1"/>
</dbReference>
<accession>A0A287GGJ6</accession>
<evidence type="ECO:0000313" key="7">
    <source>
        <dbReference type="EnsemblPlants" id="HORVU.MOREX.r3.1HG0081620.1"/>
    </source>
</evidence>
<dbReference type="InterPro" id="IPR030395">
    <property type="entry name" value="GP_PDE_dom"/>
</dbReference>
<reference evidence="7" key="2">
    <citation type="submission" date="2020-10" db="EMBL/GenBank/DDBJ databases">
        <authorList>
            <person name="Scholz U."/>
            <person name="Mascher M."/>
            <person name="Fiebig A."/>
        </authorList>
    </citation>
    <scope>NUCLEOTIDE SEQUENCE [LARGE SCALE GENOMIC DNA]</scope>
    <source>
        <strain evidence="7">cv. Morex</strain>
    </source>
</reference>
<keyword evidence="4" id="KW-0378">Hydrolase</keyword>
<dbReference type="Proteomes" id="UP000011116">
    <property type="component" value="Chromosome 1H"/>
</dbReference>
<dbReference type="Pfam" id="PF03009">
    <property type="entry name" value="GDPD"/>
    <property type="match status" value="1"/>
</dbReference>
<dbReference type="Gramene" id="HORVU.MOREX.r3.1HG0081620.1">
    <property type="protein sequence ID" value="HORVU.MOREX.r3.1HG0081620.1"/>
    <property type="gene ID" value="HORVU.MOREX.r3.1HG0081620"/>
</dbReference>
<dbReference type="SMR" id="A0A287GGJ6"/>
<gene>
    <name evidence="7" type="primary">LOC123448557</name>
</gene>
<dbReference type="Gene3D" id="3.20.20.190">
    <property type="entry name" value="Phosphatidylinositol (PI) phosphodiesterase"/>
    <property type="match status" value="2"/>
</dbReference>
<evidence type="ECO:0000313" key="8">
    <source>
        <dbReference type="Proteomes" id="UP000011116"/>
    </source>
</evidence>
<dbReference type="CDD" id="cd08603">
    <property type="entry name" value="GDPD_SHV3_repeat_1"/>
    <property type="match status" value="1"/>
</dbReference>
<reference evidence="7" key="3">
    <citation type="submission" date="2022-01" db="UniProtKB">
        <authorList>
            <consortium name="EnsemblPlants"/>
        </authorList>
    </citation>
    <scope>IDENTIFICATION</scope>
    <source>
        <strain evidence="7">subsp. vulgare</strain>
    </source>
</reference>
<keyword evidence="8" id="KW-1185">Reference proteome</keyword>
<evidence type="ECO:0000256" key="1">
    <source>
        <dbReference type="ARBA" id="ARBA00012247"/>
    </source>
</evidence>
<evidence type="ECO:0000256" key="5">
    <source>
        <dbReference type="ARBA" id="ARBA00023180"/>
    </source>
</evidence>
<evidence type="ECO:0000256" key="4">
    <source>
        <dbReference type="ARBA" id="ARBA00022801"/>
    </source>
</evidence>
<dbReference type="SUPFAM" id="SSF51695">
    <property type="entry name" value="PLC-like phosphodiesterases"/>
    <property type="match status" value="2"/>
</dbReference>
<dbReference type="FunFam" id="3.20.20.190:FF:000013">
    <property type="entry name" value="Glycerophosphodiester phosphodiesterase GDPDL3"/>
    <property type="match status" value="1"/>
</dbReference>
<dbReference type="EC" id="3.1.4.46" evidence="1"/>
<reference evidence="8" key="1">
    <citation type="journal article" date="2012" name="Nature">
        <title>A physical, genetic and functional sequence assembly of the barley genome.</title>
        <authorList>
            <consortium name="The International Barley Genome Sequencing Consortium"/>
            <person name="Mayer K.F."/>
            <person name="Waugh R."/>
            <person name="Brown J.W."/>
            <person name="Schulman A."/>
            <person name="Langridge P."/>
            <person name="Platzer M."/>
            <person name="Fincher G.B."/>
            <person name="Muehlbauer G.J."/>
            <person name="Sato K."/>
            <person name="Close T.J."/>
            <person name="Wise R.P."/>
            <person name="Stein N."/>
        </authorList>
    </citation>
    <scope>NUCLEOTIDE SEQUENCE [LARGE SCALE GENOMIC DNA]</scope>
    <source>
        <strain evidence="8">cv. Morex</strain>
    </source>
</reference>
<evidence type="ECO:0000256" key="2">
    <source>
        <dbReference type="ARBA" id="ARBA00022729"/>
    </source>
</evidence>
<keyword evidence="3" id="KW-0319">Glycerol metabolism</keyword>
<dbReference type="GO" id="GO:0006629">
    <property type="term" value="P:lipid metabolic process"/>
    <property type="evidence" value="ECO:0007669"/>
    <property type="project" value="InterPro"/>
</dbReference>
<evidence type="ECO:0000256" key="6">
    <source>
        <dbReference type="ARBA" id="ARBA00047512"/>
    </source>
</evidence>